<dbReference type="Gene3D" id="3.20.20.20">
    <property type="entry name" value="Dihydropteroate synthase-like"/>
    <property type="match status" value="1"/>
</dbReference>
<evidence type="ECO:0000313" key="13">
    <source>
        <dbReference type="EMBL" id="NNG34977.1"/>
    </source>
</evidence>
<dbReference type="EC" id="2.5.1.15" evidence="5"/>
<evidence type="ECO:0000256" key="7">
    <source>
        <dbReference type="ARBA" id="ARBA00022679"/>
    </source>
</evidence>
<evidence type="ECO:0000256" key="10">
    <source>
        <dbReference type="ARBA" id="ARBA00022909"/>
    </source>
</evidence>
<comment type="catalytic activity">
    <reaction evidence="1">
        <text>(7,8-dihydropterin-6-yl)methyl diphosphate + 4-aminobenzoate = 7,8-dihydropteroate + diphosphate</text>
        <dbReference type="Rhea" id="RHEA:19949"/>
        <dbReference type="ChEBI" id="CHEBI:17836"/>
        <dbReference type="ChEBI" id="CHEBI:17839"/>
        <dbReference type="ChEBI" id="CHEBI:33019"/>
        <dbReference type="ChEBI" id="CHEBI:72950"/>
        <dbReference type="EC" id="2.5.1.15"/>
    </reaction>
</comment>
<keyword evidence="14" id="KW-1185">Reference proteome</keyword>
<evidence type="ECO:0000259" key="12">
    <source>
        <dbReference type="PROSITE" id="PS50972"/>
    </source>
</evidence>
<reference evidence="13 14" key="1">
    <citation type="submission" date="2020-05" db="EMBL/GenBank/DDBJ databases">
        <title>Nakamurella sp. DB0629 isolated from air conditioner.</title>
        <authorList>
            <person name="Kim D.H."/>
            <person name="Kim D.-U."/>
        </authorList>
    </citation>
    <scope>NUCLEOTIDE SEQUENCE [LARGE SCALE GENOMIC DNA]</scope>
    <source>
        <strain evidence="13 14">DB0629</strain>
    </source>
</reference>
<dbReference type="InterPro" id="IPR045031">
    <property type="entry name" value="DHP_synth-like"/>
</dbReference>
<dbReference type="SUPFAM" id="SSF51717">
    <property type="entry name" value="Dihydropteroate synthetase-like"/>
    <property type="match status" value="1"/>
</dbReference>
<comment type="similarity">
    <text evidence="4">Belongs to the DHPS family.</text>
</comment>
<evidence type="ECO:0000256" key="5">
    <source>
        <dbReference type="ARBA" id="ARBA00012458"/>
    </source>
</evidence>
<dbReference type="GO" id="GO:0004156">
    <property type="term" value="F:dihydropteroate synthase activity"/>
    <property type="evidence" value="ECO:0007669"/>
    <property type="project" value="UniProtKB-EC"/>
</dbReference>
<dbReference type="InterPro" id="IPR006390">
    <property type="entry name" value="DHP_synth_dom"/>
</dbReference>
<dbReference type="GO" id="GO:0046872">
    <property type="term" value="F:metal ion binding"/>
    <property type="evidence" value="ECO:0007669"/>
    <property type="project" value="UniProtKB-KW"/>
</dbReference>
<dbReference type="NCBIfam" id="TIGR01496">
    <property type="entry name" value="DHPS"/>
    <property type="match status" value="1"/>
</dbReference>
<evidence type="ECO:0000256" key="6">
    <source>
        <dbReference type="ARBA" id="ARBA00016919"/>
    </source>
</evidence>
<name>A0A849A4I7_9ACTN</name>
<evidence type="ECO:0000256" key="1">
    <source>
        <dbReference type="ARBA" id="ARBA00000012"/>
    </source>
</evidence>
<keyword evidence="10" id="KW-0289">Folate biosynthesis</keyword>
<dbReference type="GO" id="GO:0005829">
    <property type="term" value="C:cytosol"/>
    <property type="evidence" value="ECO:0007669"/>
    <property type="project" value="TreeGrafter"/>
</dbReference>
<dbReference type="FunFam" id="3.20.20.20:FF:000006">
    <property type="entry name" value="Dihydropteroate synthase"/>
    <property type="match status" value="1"/>
</dbReference>
<gene>
    <name evidence="13" type="primary">folP</name>
    <name evidence="13" type="ORF">HKD39_04465</name>
</gene>
<proteinExistence type="inferred from homology"/>
<protein>
    <recommendedName>
        <fullName evidence="6">Dihydropteroate synthase</fullName>
        <ecNumber evidence="5">2.5.1.15</ecNumber>
    </recommendedName>
    <alternativeName>
        <fullName evidence="11">Dihydropteroate pyrophosphorylase</fullName>
    </alternativeName>
</protein>
<dbReference type="GO" id="GO:0046656">
    <property type="term" value="P:folic acid biosynthetic process"/>
    <property type="evidence" value="ECO:0007669"/>
    <property type="project" value="UniProtKB-KW"/>
</dbReference>
<dbReference type="Proteomes" id="UP000562984">
    <property type="component" value="Unassembled WGS sequence"/>
</dbReference>
<evidence type="ECO:0000256" key="9">
    <source>
        <dbReference type="ARBA" id="ARBA00022842"/>
    </source>
</evidence>
<evidence type="ECO:0000256" key="11">
    <source>
        <dbReference type="ARBA" id="ARBA00030193"/>
    </source>
</evidence>
<dbReference type="PROSITE" id="PS50972">
    <property type="entry name" value="PTERIN_BINDING"/>
    <property type="match status" value="1"/>
</dbReference>
<comment type="caution">
    <text evidence="13">The sequence shown here is derived from an EMBL/GenBank/DDBJ whole genome shotgun (WGS) entry which is preliminary data.</text>
</comment>
<dbReference type="RefSeq" id="WP_171198953.1">
    <property type="nucleotide sequence ID" value="NZ_JABEND010000002.1"/>
</dbReference>
<accession>A0A849A4I7</accession>
<dbReference type="PANTHER" id="PTHR20941:SF1">
    <property type="entry name" value="FOLIC ACID SYNTHESIS PROTEIN FOL1"/>
    <property type="match status" value="1"/>
</dbReference>
<keyword evidence="9" id="KW-0460">Magnesium</keyword>
<comment type="pathway">
    <text evidence="3">Cofactor biosynthesis; tetrahydrofolate biosynthesis; 7,8-dihydrofolate from 2-amino-4-hydroxy-6-hydroxymethyl-7,8-dihydropteridine diphosphate and 4-aminobenzoate: step 1/2.</text>
</comment>
<dbReference type="CDD" id="cd00739">
    <property type="entry name" value="DHPS"/>
    <property type="match status" value="1"/>
</dbReference>
<dbReference type="AlphaFoldDB" id="A0A849A4I7"/>
<sequence length="297" mass="30330">MGILNVTPDSFSDGGLWDSTDAAIAHGQALVAAGADIVDVGGESTRPGAHRVPQDVELDRVIDVIAALAADGVPCSVDTTRAAVAAAAVRAGAVIVNDVSAGLADAQMAATVADLGVPWVLMHWRGHSDAMQQRAEYADTLAEVRAELLARVDAAIAAGVDERALILDAGIGFAKNAEHNWELLAGQRELVELGLPVLLGTSRKRFLGQLLAGPDGAPRPVGSRDIATAATSLLAAQAGVWGVRVHDPQSTADVLAVLTATLAADPARSPAGWPPAPAPLQPATGDYRFGALAVPRG</sequence>
<dbReference type="PROSITE" id="PS00793">
    <property type="entry name" value="DHPS_2"/>
    <property type="match status" value="1"/>
</dbReference>
<dbReference type="GO" id="GO:0046654">
    <property type="term" value="P:tetrahydrofolate biosynthetic process"/>
    <property type="evidence" value="ECO:0007669"/>
    <property type="project" value="TreeGrafter"/>
</dbReference>
<keyword evidence="8" id="KW-0479">Metal-binding</keyword>
<keyword evidence="7 13" id="KW-0808">Transferase</keyword>
<dbReference type="EMBL" id="JABEND010000002">
    <property type="protein sequence ID" value="NNG34977.1"/>
    <property type="molecule type" value="Genomic_DNA"/>
</dbReference>
<evidence type="ECO:0000256" key="4">
    <source>
        <dbReference type="ARBA" id="ARBA00009503"/>
    </source>
</evidence>
<comment type="cofactor">
    <cofactor evidence="2">
        <name>Mg(2+)</name>
        <dbReference type="ChEBI" id="CHEBI:18420"/>
    </cofactor>
</comment>
<dbReference type="Pfam" id="PF00809">
    <property type="entry name" value="Pterin_bind"/>
    <property type="match status" value="1"/>
</dbReference>
<evidence type="ECO:0000256" key="2">
    <source>
        <dbReference type="ARBA" id="ARBA00001946"/>
    </source>
</evidence>
<dbReference type="PANTHER" id="PTHR20941">
    <property type="entry name" value="FOLATE SYNTHESIS PROTEINS"/>
    <property type="match status" value="1"/>
</dbReference>
<evidence type="ECO:0000313" key="14">
    <source>
        <dbReference type="Proteomes" id="UP000562984"/>
    </source>
</evidence>
<organism evidence="13 14">
    <name type="scientific">Nakamurella aerolata</name>
    <dbReference type="NCBI Taxonomy" id="1656892"/>
    <lineage>
        <taxon>Bacteria</taxon>
        <taxon>Bacillati</taxon>
        <taxon>Actinomycetota</taxon>
        <taxon>Actinomycetes</taxon>
        <taxon>Nakamurellales</taxon>
        <taxon>Nakamurellaceae</taxon>
        <taxon>Nakamurella</taxon>
    </lineage>
</organism>
<feature type="domain" description="Pterin-binding" evidence="12">
    <location>
        <begin position="1"/>
        <end position="256"/>
    </location>
</feature>
<dbReference type="InterPro" id="IPR011005">
    <property type="entry name" value="Dihydropteroate_synth-like_sf"/>
</dbReference>
<evidence type="ECO:0000256" key="8">
    <source>
        <dbReference type="ARBA" id="ARBA00022723"/>
    </source>
</evidence>
<dbReference type="InterPro" id="IPR000489">
    <property type="entry name" value="Pterin-binding_dom"/>
</dbReference>
<evidence type="ECO:0000256" key="3">
    <source>
        <dbReference type="ARBA" id="ARBA00004763"/>
    </source>
</evidence>